<feature type="chain" id="PRO_5002711614" description="Peptidase S74 domain-containing protein" evidence="2">
    <location>
        <begin position="29"/>
        <end position="576"/>
    </location>
</feature>
<dbReference type="Pfam" id="PF13884">
    <property type="entry name" value="Peptidase_S74"/>
    <property type="match status" value="1"/>
</dbReference>
<dbReference type="GO" id="GO:0003924">
    <property type="term" value="F:GTPase activity"/>
    <property type="evidence" value="ECO:0000318"/>
    <property type="project" value="GO_Central"/>
</dbReference>
<dbReference type="InterPro" id="IPR030392">
    <property type="entry name" value="S74_ICA"/>
</dbReference>
<dbReference type="OMA" id="CENSIQC"/>
<feature type="domain" description="Peptidase S74" evidence="3">
    <location>
        <begin position="488"/>
        <end position="576"/>
    </location>
</feature>
<dbReference type="AlphaFoldDB" id="A7RXK0"/>
<dbReference type="PhylomeDB" id="A7RXK0"/>
<dbReference type="Gene3D" id="3.40.50.300">
    <property type="entry name" value="P-loop containing nucleotide triphosphate hydrolases"/>
    <property type="match status" value="1"/>
</dbReference>
<dbReference type="Proteomes" id="UP000001593">
    <property type="component" value="Unassembled WGS sequence"/>
</dbReference>
<dbReference type="PROSITE" id="PS51688">
    <property type="entry name" value="ICA"/>
    <property type="match status" value="1"/>
</dbReference>
<reference evidence="4 5" key="1">
    <citation type="journal article" date="2007" name="Science">
        <title>Sea anemone genome reveals ancestral eumetazoan gene repertoire and genomic organization.</title>
        <authorList>
            <person name="Putnam N.H."/>
            <person name="Srivastava M."/>
            <person name="Hellsten U."/>
            <person name="Dirks B."/>
            <person name="Chapman J."/>
            <person name="Salamov A."/>
            <person name="Terry A."/>
            <person name="Shapiro H."/>
            <person name="Lindquist E."/>
            <person name="Kapitonov V.V."/>
            <person name="Jurka J."/>
            <person name="Genikhovich G."/>
            <person name="Grigoriev I.V."/>
            <person name="Lucas S.M."/>
            <person name="Steele R.E."/>
            <person name="Finnerty J.R."/>
            <person name="Technau U."/>
            <person name="Martindale M.Q."/>
            <person name="Rokhsar D.S."/>
        </authorList>
    </citation>
    <scope>NUCLEOTIDE SEQUENCE [LARGE SCALE GENOMIC DNA]</scope>
    <source>
        <strain evidence="5">CH2 X CH6</strain>
    </source>
</reference>
<evidence type="ECO:0000256" key="1">
    <source>
        <dbReference type="SAM" id="MobiDB-lite"/>
    </source>
</evidence>
<accession>A7RXK0</accession>
<keyword evidence="5" id="KW-1185">Reference proteome</keyword>
<name>A7RXK0_NEMVE</name>
<evidence type="ECO:0000313" key="5">
    <source>
        <dbReference type="Proteomes" id="UP000001593"/>
    </source>
</evidence>
<feature type="compositionally biased region" description="Basic and acidic residues" evidence="1">
    <location>
        <begin position="397"/>
        <end position="464"/>
    </location>
</feature>
<dbReference type="SUPFAM" id="SSF52540">
    <property type="entry name" value="P-loop containing nucleoside triphosphate hydrolases"/>
    <property type="match status" value="1"/>
</dbReference>
<organism evidence="4 5">
    <name type="scientific">Nematostella vectensis</name>
    <name type="common">Starlet sea anemone</name>
    <dbReference type="NCBI Taxonomy" id="45351"/>
    <lineage>
        <taxon>Eukaryota</taxon>
        <taxon>Metazoa</taxon>
        <taxon>Cnidaria</taxon>
        <taxon>Anthozoa</taxon>
        <taxon>Hexacorallia</taxon>
        <taxon>Actiniaria</taxon>
        <taxon>Edwardsiidae</taxon>
        <taxon>Nematostella</taxon>
    </lineage>
</organism>
<feature type="signal peptide" evidence="2">
    <location>
        <begin position="1"/>
        <end position="28"/>
    </location>
</feature>
<evidence type="ECO:0000256" key="2">
    <source>
        <dbReference type="SAM" id="SignalP"/>
    </source>
</evidence>
<evidence type="ECO:0000259" key="3">
    <source>
        <dbReference type="PROSITE" id="PS51688"/>
    </source>
</evidence>
<protein>
    <recommendedName>
        <fullName evidence="3">Peptidase S74 domain-containing protein</fullName>
    </recommendedName>
</protein>
<keyword evidence="2" id="KW-0732">Signal</keyword>
<dbReference type="PANTHER" id="PTHR10751">
    <property type="entry name" value="GUANYLATE BINDING PROTEIN"/>
    <property type="match status" value="1"/>
</dbReference>
<feature type="region of interest" description="Disordered" evidence="1">
    <location>
        <begin position="397"/>
        <end position="468"/>
    </location>
</feature>
<dbReference type="EMBL" id="DS469550">
    <property type="protein sequence ID" value="EDO43859.1"/>
    <property type="molecule type" value="Genomic_DNA"/>
</dbReference>
<proteinExistence type="predicted"/>
<dbReference type="InParanoid" id="A7RXK0"/>
<gene>
    <name evidence="4" type="ORF">NEMVEDRAFT_v1g203635</name>
</gene>
<dbReference type="Pfam" id="PF02263">
    <property type="entry name" value="GBP"/>
    <property type="match status" value="1"/>
</dbReference>
<dbReference type="InterPro" id="IPR015894">
    <property type="entry name" value="Guanylate-bd_N"/>
</dbReference>
<dbReference type="HOGENOM" id="CLU_540031_0_0_1"/>
<sequence>MTHLAAARVVSCLLLVVLSMTTCNGTSAKQLLRYDYATERFITNDDALKELSKLRRPVRVIGAIGDARVGKSTTLNHIEHVWRGGNQETVAERVFNTSNQVLPCTRGVWLSVTEQDAGSLVLLDVEGSDLGDDAKTSQMSIFTALMSSALMLFGEGGLANHNRDFMFRLTRVTQEITRDEMLDGDAHVFPSLRVVLRQALEPPDGETLRSFIVGSLVGENDVKAAVIRKYFPESKTTVSVIPAVSELKQASDQDSKALENAGYRQAIADLVKNLQSVPAKRARGAQFDGPMLRQLALDVVVALNKNSWAILADTFTSFEISFCEKAFRTFIKPLDRRDHPQIRNTMESALQQFSKECVLSDEKTKAKNWLEEAIRVKQNAEEKQRLIEQERRKAEDEIRKQKELEKQRKQEEELQRKRMEEESRRRETEEKRRKEEMEKSRRAEQQREQERRRLEETRDAEKRAQKAKKKNKIVKTVAAVIGLGILFSDERLKQNITTIPGADYEAIGLREVEWVWRSQAGPLGLEGRGRGVIAQEVEGLYPAAVRLERNGYKRVDYGTFLYILNLDNANSIQPCL</sequence>
<dbReference type="eggNOG" id="KOG2037">
    <property type="taxonomic scope" value="Eukaryota"/>
</dbReference>
<evidence type="ECO:0000313" key="4">
    <source>
        <dbReference type="EMBL" id="EDO43859.1"/>
    </source>
</evidence>
<dbReference type="GO" id="GO:0005525">
    <property type="term" value="F:GTP binding"/>
    <property type="evidence" value="ECO:0000318"/>
    <property type="project" value="GO_Central"/>
</dbReference>
<dbReference type="InterPro" id="IPR027417">
    <property type="entry name" value="P-loop_NTPase"/>
</dbReference>